<name>A0A812PYL0_9DINO</name>
<evidence type="ECO:0000313" key="3">
    <source>
        <dbReference type="Proteomes" id="UP000604046"/>
    </source>
</evidence>
<dbReference type="AlphaFoldDB" id="A0A812PYL0"/>
<feature type="region of interest" description="Disordered" evidence="1">
    <location>
        <begin position="493"/>
        <end position="512"/>
    </location>
</feature>
<dbReference type="EMBL" id="CAJNDS010002189">
    <property type="protein sequence ID" value="CAE7364900.1"/>
    <property type="molecule type" value="Genomic_DNA"/>
</dbReference>
<gene>
    <name evidence="2" type="ORF">SNAT2548_LOCUS19763</name>
</gene>
<feature type="compositionally biased region" description="Pro residues" evidence="1">
    <location>
        <begin position="502"/>
        <end position="512"/>
    </location>
</feature>
<dbReference type="OrthoDB" id="426795at2759"/>
<feature type="compositionally biased region" description="Low complexity" evidence="1">
    <location>
        <begin position="405"/>
        <end position="419"/>
    </location>
</feature>
<dbReference type="Proteomes" id="UP000604046">
    <property type="component" value="Unassembled WGS sequence"/>
</dbReference>
<evidence type="ECO:0000313" key="2">
    <source>
        <dbReference type="EMBL" id="CAE7364900.1"/>
    </source>
</evidence>
<evidence type="ECO:0000256" key="1">
    <source>
        <dbReference type="SAM" id="MobiDB-lite"/>
    </source>
</evidence>
<organism evidence="2 3">
    <name type="scientific">Symbiodinium natans</name>
    <dbReference type="NCBI Taxonomy" id="878477"/>
    <lineage>
        <taxon>Eukaryota</taxon>
        <taxon>Sar</taxon>
        <taxon>Alveolata</taxon>
        <taxon>Dinophyceae</taxon>
        <taxon>Suessiales</taxon>
        <taxon>Symbiodiniaceae</taxon>
        <taxon>Symbiodinium</taxon>
    </lineage>
</organism>
<accession>A0A812PYL0</accession>
<proteinExistence type="predicted"/>
<reference evidence="2" key="1">
    <citation type="submission" date="2021-02" db="EMBL/GenBank/DDBJ databases">
        <authorList>
            <person name="Dougan E. K."/>
            <person name="Rhodes N."/>
            <person name="Thang M."/>
            <person name="Chan C."/>
        </authorList>
    </citation>
    <scope>NUCLEOTIDE SEQUENCE</scope>
</reference>
<comment type="caution">
    <text evidence="2">The sequence shown here is derived from an EMBL/GenBank/DDBJ whole genome shotgun (WGS) entry which is preliminary data.</text>
</comment>
<keyword evidence="3" id="KW-1185">Reference proteome</keyword>
<protein>
    <submittedName>
        <fullName evidence="2">Uncharacterized protein</fullName>
    </submittedName>
</protein>
<feature type="region of interest" description="Disordered" evidence="1">
    <location>
        <begin position="405"/>
        <end position="427"/>
    </location>
</feature>
<sequence length="512" mass="56727">MQPAKRAPWETKGASKGLSLDDPSQLRIVTGKPLDGFQQIGIECVHNESIGWSFANIATVQTLSSLETCSVFFLITKGYVKNKIVAFGVEESRVVETVVTVLDPVCGVCEPRAVTITNLATDPCDFVQASYDDDALRVEVKSMIAVLIELRKSDSSGEDWEKYRLSNTLDEYVLSLLTAFGIDKTSIQHRTVVKQDYVCKRLMIPYETRDRLYVKSGAFSVQVRPCRRPSDPAESGLELLRVDHAGCLSSLYKKFEHQEGFLGCFGSQGARYIRVKDEHIADMRRAIYPNSDRFSEKNISIKIVDQYKCLGFPTGTSLKVVASSLEGLGWIVIPLRVVHLNELAIVFVGSNEDPPDWRFVTSAGPIVIQKYTIEQRSQQRPKAAAHQQSGSVIKKLEMPMAQTLSDVSTASSQPSTSAANFDPWANWKPTGSQNQVLASRVERLEKQMSAVNGDIKDLQKHQVATTCKLETMQAENAQGFKSLMAAIQEIKMSQSAASTPIQSPPLKLPRQS</sequence>